<evidence type="ECO:0000313" key="1">
    <source>
        <dbReference type="EMBL" id="XBO69424.1"/>
    </source>
</evidence>
<dbReference type="Pfam" id="PF14305">
    <property type="entry name" value="ATPgrasp_TupA"/>
    <property type="match status" value="1"/>
</dbReference>
<protein>
    <recommendedName>
        <fullName evidence="2">Glycosyl transferase</fullName>
    </recommendedName>
</protein>
<dbReference type="AlphaFoldDB" id="A0AAU7KCW7"/>
<organism evidence="1">
    <name type="scientific">Halomonas sp. RT37</name>
    <dbReference type="NCBI Taxonomy" id="2950872"/>
    <lineage>
        <taxon>Bacteria</taxon>
        <taxon>Pseudomonadati</taxon>
        <taxon>Pseudomonadota</taxon>
        <taxon>Gammaproteobacteria</taxon>
        <taxon>Oceanospirillales</taxon>
        <taxon>Halomonadaceae</taxon>
        <taxon>Halomonas</taxon>
    </lineage>
</organism>
<dbReference type="EMBL" id="CP098827">
    <property type="protein sequence ID" value="XBO69424.1"/>
    <property type="molecule type" value="Genomic_DNA"/>
</dbReference>
<dbReference type="RefSeq" id="WP_348826598.1">
    <property type="nucleotide sequence ID" value="NZ_CP098827.1"/>
</dbReference>
<evidence type="ECO:0008006" key="2">
    <source>
        <dbReference type="Google" id="ProtNLM"/>
    </source>
</evidence>
<accession>A0AAU7KCW7</accession>
<dbReference type="InterPro" id="IPR029465">
    <property type="entry name" value="ATPgrasp_TupA"/>
</dbReference>
<gene>
    <name evidence="1" type="ORF">NFG58_12375</name>
</gene>
<proteinExistence type="predicted"/>
<sequence length="328" mass="37904">MTGFQRAFDRTEKLGWRCALGVVDRLSPRLATRLVHRREYGQRLELDDPRDFNDKLQWLKLYGDRRGLSRCADKYAVRQFAAERGCAVALSRLIGLYEGVDAIVWEELPARFALKCTHGCGYNVIIDDKRKADERAVKRRLQRWLKERYARRYLEYHYDAIPPRVLAEEYIETATGGVPVDYKVYCFHGRPCVVLVCTDRGGDMRFDFHDPAWQRLELNDRQHQSAAGVARPRALDEMLELAERLSRGFVFVRVDFYEREGRAVLGEMTFTPGANVSRRYNAYGQRYLGDLIDLTQVGRRCRHDREVTAGRSLSFNGTVQGADNGGHE</sequence>
<reference evidence="1" key="1">
    <citation type="submission" date="2022-06" db="EMBL/GenBank/DDBJ databases">
        <title>A novel DMS-producing enzyme.</title>
        <authorList>
            <person name="Zhang Y."/>
        </authorList>
    </citation>
    <scope>NUCLEOTIDE SEQUENCE</scope>
    <source>
        <strain evidence="1">RT37</strain>
    </source>
</reference>
<dbReference type="SUPFAM" id="SSF56059">
    <property type="entry name" value="Glutathione synthetase ATP-binding domain-like"/>
    <property type="match status" value="1"/>
</dbReference>
<name>A0AAU7KCW7_9GAMM</name>